<sequence length="124" mass="14402">MRIGISYTSEKEKEFVMTNLLKNFDRPEVTLSDLRLLGCQGEAIAYLDDGRQALIIPRFAIVQHKRMVNGNLIDIGEDSLRFHEIYTGIVSIKRKHFSVSERTKRDGEYCLVLTGRGYHRQRKE</sequence>
<organism evidence="1">
    <name type="scientific">Streptococcus pyogenes</name>
    <dbReference type="NCBI Taxonomy" id="1314"/>
    <lineage>
        <taxon>Bacteria</taxon>
        <taxon>Bacillati</taxon>
        <taxon>Bacillota</taxon>
        <taxon>Bacilli</taxon>
        <taxon>Lactobacillales</taxon>
        <taxon>Streptococcaceae</taxon>
        <taxon>Streptococcus</taxon>
    </lineage>
</organism>
<name>N0DX20_STRPY</name>
<protein>
    <submittedName>
        <fullName evidence="1">Uncharacterized protein</fullName>
    </submittedName>
</protein>
<dbReference type="EMBL" id="HE802677">
    <property type="protein sequence ID" value="CCH26359.1"/>
    <property type="molecule type" value="Genomic_DNA"/>
</dbReference>
<proteinExistence type="predicted"/>
<dbReference type="AlphaFoldDB" id="N0DX20"/>
<evidence type="ECO:0000313" key="1">
    <source>
        <dbReference type="EMBL" id="CCH26359.1"/>
    </source>
</evidence>
<accession>N0DX20</accession>
<reference evidence="1" key="1">
    <citation type="journal article" date="2012" name="Antimicrob. Agents Chemother.">
        <title>ICESp1116 is responsible for erm(B)-mediated macrolide resistance in tetracycline-susceptible and inducibly erythromycin-resistant strains of Streptococcus pyogenes.</title>
        <authorList>
            <person name="Brenciani A."/>
            <person name="Tiberi E."/>
            <person name="Morici E."/>
            <person name="Oryasin E."/>
            <person name="Giovanetti E."/>
            <person name="Varaldo P.E."/>
        </authorList>
    </citation>
    <scope>NUCLEOTIDE SEQUENCE</scope>
    <source>
        <strain evidence="1">A-3</strain>
    </source>
</reference>